<feature type="signal peptide" evidence="1">
    <location>
        <begin position="1"/>
        <end position="31"/>
    </location>
</feature>
<dbReference type="EMBL" id="SMFQ01000003">
    <property type="protein sequence ID" value="TCJ87693.1"/>
    <property type="molecule type" value="Genomic_DNA"/>
</dbReference>
<evidence type="ECO:0000256" key="1">
    <source>
        <dbReference type="SAM" id="SignalP"/>
    </source>
</evidence>
<feature type="chain" id="PRO_5020703356" evidence="1">
    <location>
        <begin position="32"/>
        <end position="247"/>
    </location>
</feature>
<dbReference type="AlphaFoldDB" id="A0A4R1F1E3"/>
<organism evidence="2 3">
    <name type="scientific">Cocleimonas flava</name>
    <dbReference type="NCBI Taxonomy" id="634765"/>
    <lineage>
        <taxon>Bacteria</taxon>
        <taxon>Pseudomonadati</taxon>
        <taxon>Pseudomonadota</taxon>
        <taxon>Gammaproteobacteria</taxon>
        <taxon>Thiotrichales</taxon>
        <taxon>Thiotrichaceae</taxon>
        <taxon>Cocleimonas</taxon>
    </lineage>
</organism>
<gene>
    <name evidence="2" type="ORF">EV695_2206</name>
</gene>
<reference evidence="2 3" key="1">
    <citation type="submission" date="2019-03" db="EMBL/GenBank/DDBJ databases">
        <title>Genomic Encyclopedia of Type Strains, Phase IV (KMG-IV): sequencing the most valuable type-strain genomes for metagenomic binning, comparative biology and taxonomic classification.</title>
        <authorList>
            <person name="Goeker M."/>
        </authorList>
    </citation>
    <scope>NUCLEOTIDE SEQUENCE [LARGE SCALE GENOMIC DNA]</scope>
    <source>
        <strain evidence="2 3">DSM 24830</strain>
    </source>
</reference>
<name>A0A4R1F1E3_9GAMM</name>
<sequence length="247" mass="27478">MKSGLSIQTTIISSLFAVSIFFIFASTPASAETHNISNTSNTSATKSDSINRSIDLFGLKLGQSITEVKSILTNTFKIKKEMIKEGRWFQPEIEGLDVDALTISNIELPLQFKPDSPPISVKLEKLEILFTLKLPISEPRRSASKFIVFWFEKTPEVQALVKDYALNKLGKPLIDNEDGYQWCNYISEDKQSCITSCDLSKPDQFCPPNPSIGLMEASSKIYSLAITDYSMDTNTGNALKVLKSKSK</sequence>
<proteinExistence type="predicted"/>
<dbReference type="RefSeq" id="WP_131905948.1">
    <property type="nucleotide sequence ID" value="NZ_BAAAFU010000004.1"/>
</dbReference>
<evidence type="ECO:0000313" key="2">
    <source>
        <dbReference type="EMBL" id="TCJ87693.1"/>
    </source>
</evidence>
<evidence type="ECO:0000313" key="3">
    <source>
        <dbReference type="Proteomes" id="UP000294887"/>
    </source>
</evidence>
<dbReference type="Proteomes" id="UP000294887">
    <property type="component" value="Unassembled WGS sequence"/>
</dbReference>
<accession>A0A4R1F1E3</accession>
<protein>
    <submittedName>
        <fullName evidence="2">Uncharacterized protein</fullName>
    </submittedName>
</protein>
<keyword evidence="1" id="KW-0732">Signal</keyword>
<keyword evidence="3" id="KW-1185">Reference proteome</keyword>
<comment type="caution">
    <text evidence="2">The sequence shown here is derived from an EMBL/GenBank/DDBJ whole genome shotgun (WGS) entry which is preliminary data.</text>
</comment>